<name>A0A4Q4LZ66_9PLEO</name>
<dbReference type="AlphaFoldDB" id="A0A4Q4LZ66"/>
<evidence type="ECO:0000313" key="2">
    <source>
        <dbReference type="EMBL" id="RYN24816.1"/>
    </source>
</evidence>
<evidence type="ECO:0000259" key="1">
    <source>
        <dbReference type="Pfam" id="PF20253"/>
    </source>
</evidence>
<dbReference type="InterPro" id="IPR046539">
    <property type="entry name" value="DUF6604"/>
</dbReference>
<protein>
    <recommendedName>
        <fullName evidence="1">DUF6604 domain-containing protein</fullName>
    </recommendedName>
</protein>
<dbReference type="Pfam" id="PF20253">
    <property type="entry name" value="DUF6604"/>
    <property type="match status" value="1"/>
</dbReference>
<evidence type="ECO:0000313" key="3">
    <source>
        <dbReference type="Proteomes" id="UP000292402"/>
    </source>
</evidence>
<gene>
    <name evidence="2" type="ORF">AA0114_g12735</name>
</gene>
<sequence length="469" mass="53251">MSDRTRLKHGTKHIQKYLVKASIESTGHLSWIKKCRTDPDTPTDHMKISVFLRCGEIIANDLPQVALIPNSVLHHLRDVILLRDTEIALRAPLAESDPKIKENRSRHFAFNAVLKDVLRMLTVALRRLSQWQNESTVSPVSNKYDSNSFRHLYIEELDDAVPEAQNNSEIFSELDPAVHDLDIKEDEIDQQDIETFLGHNVLLLGIQQDALDIWEKCHANELSPAASGVITGFAYQLIRAEVSKIEVTEQVPLVRFPGCPDTGVIGLLYLLYENFHDQALRKGGNTVRQASARDIARTLFMPTLESYLTVWTLKNNAVRIYMSTTTDMPPLPTPDPSTKLRTVEQIEASNNIQRYEWQASGGLCLVKFCKTMGIVERIEGRQCYSVTDALTRSLPKTLQTDKPEFWEVASLDLLLRVILKLNENNDFFRQGQALLDVADHVKLQKKQWFAGKLYYPRSYALPPTSSTPS</sequence>
<reference evidence="3" key="1">
    <citation type="journal article" date="2019" name="bioRxiv">
        <title>Genomics, evolutionary history and diagnostics of the Alternaria alternata species group including apple and Asian pear pathotypes.</title>
        <authorList>
            <person name="Armitage A.D."/>
            <person name="Cockerton H.M."/>
            <person name="Sreenivasaprasad S."/>
            <person name="Woodhall J.W."/>
            <person name="Lane C.R."/>
            <person name="Harrison R.J."/>
            <person name="Clarkson J.P."/>
        </authorList>
    </citation>
    <scope>NUCLEOTIDE SEQUENCE [LARGE SCALE GENOMIC DNA]</scope>
    <source>
        <strain evidence="3">FERA 1082</strain>
    </source>
</reference>
<dbReference type="Proteomes" id="UP000292402">
    <property type="component" value="Unassembled WGS sequence"/>
</dbReference>
<dbReference type="EMBL" id="PDXA01000099">
    <property type="protein sequence ID" value="RYN24816.1"/>
    <property type="molecule type" value="Genomic_DNA"/>
</dbReference>
<accession>A0A4Q4LZ66</accession>
<feature type="domain" description="DUF6604" evidence="1">
    <location>
        <begin position="6"/>
        <end position="240"/>
    </location>
</feature>
<comment type="caution">
    <text evidence="2">The sequence shown here is derived from an EMBL/GenBank/DDBJ whole genome shotgun (WGS) entry which is preliminary data.</text>
</comment>
<organism evidence="2 3">
    <name type="scientific">Alternaria tenuissima</name>
    <dbReference type="NCBI Taxonomy" id="119927"/>
    <lineage>
        <taxon>Eukaryota</taxon>
        <taxon>Fungi</taxon>
        <taxon>Dikarya</taxon>
        <taxon>Ascomycota</taxon>
        <taxon>Pezizomycotina</taxon>
        <taxon>Dothideomycetes</taxon>
        <taxon>Pleosporomycetidae</taxon>
        <taxon>Pleosporales</taxon>
        <taxon>Pleosporineae</taxon>
        <taxon>Pleosporaceae</taxon>
        <taxon>Alternaria</taxon>
        <taxon>Alternaria sect. Alternaria</taxon>
        <taxon>Alternaria alternata complex</taxon>
    </lineage>
</organism>
<proteinExistence type="predicted"/>